<organism evidence="4 5">
    <name type="scientific">Monoraphidium neglectum</name>
    <dbReference type="NCBI Taxonomy" id="145388"/>
    <lineage>
        <taxon>Eukaryota</taxon>
        <taxon>Viridiplantae</taxon>
        <taxon>Chlorophyta</taxon>
        <taxon>core chlorophytes</taxon>
        <taxon>Chlorophyceae</taxon>
        <taxon>CS clade</taxon>
        <taxon>Sphaeropleales</taxon>
        <taxon>Selenastraceae</taxon>
        <taxon>Monoraphidium</taxon>
    </lineage>
</organism>
<evidence type="ECO:0000256" key="1">
    <source>
        <dbReference type="ARBA" id="ARBA00004430"/>
    </source>
</evidence>
<dbReference type="InterPro" id="IPR029787">
    <property type="entry name" value="Nucleotide_cyclase"/>
</dbReference>
<evidence type="ECO:0008006" key="6">
    <source>
        <dbReference type="Google" id="ProtNLM"/>
    </source>
</evidence>
<feature type="region of interest" description="Disordered" evidence="2">
    <location>
        <begin position="1278"/>
        <end position="1331"/>
    </location>
</feature>
<dbReference type="GO" id="GO:0005930">
    <property type="term" value="C:axoneme"/>
    <property type="evidence" value="ECO:0007669"/>
    <property type="project" value="UniProtKB-SubCell"/>
</dbReference>
<reference evidence="4 5" key="1">
    <citation type="journal article" date="2013" name="BMC Genomics">
        <title>Reconstruction of the lipid metabolism for the microalga Monoraphidium neglectum from its genome sequence reveals characteristics suitable for biofuel production.</title>
        <authorList>
            <person name="Bogen C."/>
            <person name="Al-Dilaimi A."/>
            <person name="Albersmeier A."/>
            <person name="Wichmann J."/>
            <person name="Grundmann M."/>
            <person name="Rupp O."/>
            <person name="Lauersen K.J."/>
            <person name="Blifernez-Klassen O."/>
            <person name="Kalinowski J."/>
            <person name="Goesmann A."/>
            <person name="Mussgnug J.H."/>
            <person name="Kruse O."/>
        </authorList>
    </citation>
    <scope>NUCLEOTIDE SEQUENCE [LARGE SCALE GENOMIC DNA]</scope>
    <source>
        <strain evidence="4 5">SAG 48.87</strain>
    </source>
</reference>
<dbReference type="EMBL" id="KK100277">
    <property type="protein sequence ID" value="KIZ07267.1"/>
    <property type="molecule type" value="Genomic_DNA"/>
</dbReference>
<accession>A0A0D2N4P8</accession>
<keyword evidence="5" id="KW-1185">Reference proteome</keyword>
<dbReference type="InterPro" id="IPR050994">
    <property type="entry name" value="At_inactive_RLKs"/>
</dbReference>
<evidence type="ECO:0000313" key="5">
    <source>
        <dbReference type="Proteomes" id="UP000054498"/>
    </source>
</evidence>
<dbReference type="OrthoDB" id="676979at2759"/>
<protein>
    <recommendedName>
        <fullName evidence="6">Adenylate cyclase</fullName>
    </recommendedName>
</protein>
<gene>
    <name evidence="4" type="ORF">MNEG_0680</name>
</gene>
<dbReference type="PANTHER" id="PTHR48010">
    <property type="entry name" value="OS05G0588300 PROTEIN"/>
    <property type="match status" value="1"/>
</dbReference>
<dbReference type="SUPFAM" id="SSF52058">
    <property type="entry name" value="L domain-like"/>
    <property type="match status" value="1"/>
</dbReference>
<dbReference type="Pfam" id="PF00560">
    <property type="entry name" value="LRR_1"/>
    <property type="match status" value="2"/>
</dbReference>
<feature type="region of interest" description="Disordered" evidence="2">
    <location>
        <begin position="927"/>
        <end position="948"/>
    </location>
</feature>
<feature type="compositionally biased region" description="Basic and acidic residues" evidence="2">
    <location>
        <begin position="1303"/>
        <end position="1319"/>
    </location>
</feature>
<comment type="subcellular location">
    <subcellularLocation>
        <location evidence="1">Cytoplasm</location>
        <location evidence="1">Cytoskeleton</location>
        <location evidence="1">Cilium axoneme</location>
    </subcellularLocation>
</comment>
<dbReference type="STRING" id="145388.A0A0D2N4P8"/>
<feature type="compositionally biased region" description="Polar residues" evidence="2">
    <location>
        <begin position="930"/>
        <end position="944"/>
    </location>
</feature>
<feature type="region of interest" description="Disordered" evidence="2">
    <location>
        <begin position="759"/>
        <end position="791"/>
    </location>
</feature>
<feature type="region of interest" description="Disordered" evidence="2">
    <location>
        <begin position="687"/>
        <end position="736"/>
    </location>
</feature>
<dbReference type="Proteomes" id="UP000054498">
    <property type="component" value="Unassembled WGS sequence"/>
</dbReference>
<sequence length="1587" mass="165035">MGCSQLVAPAAAAAGRPPPYCSWYGVGCCTAKRAAEGGCDAIHGVAQLALPSDSINGSLSDPALMDVFELLHACGMVELDLEANDISGELGPRWERFTNLQALNLANNWIVGTIPSELAALKKLRRLELGTNFLQGTIGAWVGGLRLLEVLSLGANGGVNPPEEEGGEEVEGLTGPVPDTLTRLTKLVELDLQANSLTGTLSPKLCTASPGLEVLNVRDNSLEGPVDQVAACTRLVSLDLGLNFFTGSLPATPEWKHMVALNLGDNDFSGTVPLDIYSIPFLSFLDISSNRQVAMLPATADYGPGPIPSALTPRGEDFFFLPQLRSLNLANNSLTGTLPASIGLAYGLKELNLMGNPGVVGPLPDQTGGLRYLKSVRLRGTNMSCAPPEAALAEPADGASSPAARCTDGSLLPCFLEFEPFDVPLSDSSHMRCRPVRRKPAAAVGGDCPAEVRDPQASALEEWDGVFWPAYFQFQSCSCLEGYQPIWSRNETALTCVLARKQPLPAWAWALIFLGAVSVALLAAAALLGSRWDVLRSRWMRDADLKRKRAQGTPTGGAVSVVVTDIEGYSDMMKASPSHTVKALALHNAVLRKAAHIHAGHVFEQEGDSWAVAFQDAFDAAAFCLQVQQALRKVNWPLGLASRNSTTKDTSTWVFGSMTGLEIGDQSMQLGTATSLTASGLRQASSADLSAGGSAGDSGMGHWVQPRSEGQDGGGGGVTGALDQRPSGVASPADSWWGSRMGSLSGDLGGKRGGSEHGYAYGRASNDEGALASPRLRSGVGGPGRPPRRTHSTFLSLLLRPSGGGGLTPGQLFYGLRVRMGVASGNLQEGEEVANSAVFALAKAVSDVAHGGQVLLDLATFDAVKDRREELGAVDHHGYNDSILHSRRRGRLPPCNPCWRSSEHQSAAPVGSSSAVILDMGEFEAPGLNTAATQPSHRPTSTGAATGDPPPFVPIVLLPSAPPVPAPLPDNQASAAAADVAADGGNEIISGHSAPPRPAAADPPPRRVRLYSVLAPCLAGRARLWGAQLALRDAWRQTDRGFFDAPGAARAACVSPWDGPRPLSVMPLVTFGFAEVEGGRDLVRSLGAADARAVARLLKMVLVAALDAVPGGYLCREQEGSLRYMLVFSSPSRALRTCLAIQEALLYAPWPAAVLAAPALGELRGPPALATAPALAPPAGASGLGGGGGGLAGGGGLGAGAEPVGPLLFRGPRVKIGLCQGLPRTITPDHLGRADYFGESVNSAARFVDAAAHGGQVVCAEGLAVALFRDLQSQSAQDSECSTEAPASATQPTHYSGPVSATGDRRTHSTSRRAPEPRSADAAAAAAVAHDDSIGGSGASLVALSGGMSSPRAEPTSSQLLVHLTRPDARQVSFSEPAGRVATSSEAAPPPPAAPAAAQIAAGQPRVRVDIRAEHLGGFIFKGTELTEMVAVYAATLCGRAAALPRAAPKGGKGRRVTARVGTAAAASALLPDLLSAPLRERFLEVAAEQAAAPGIVQEGAGGEGAGTGALAGEGPPAAESGVVNYGQWLAAELTQRQQALVQQQQQQQPQQQPQQQQPQQQHQHEQQQQQQRRYHQQQHARRAASR</sequence>
<dbReference type="InterPro" id="IPR032675">
    <property type="entry name" value="LRR_dom_sf"/>
</dbReference>
<dbReference type="KEGG" id="mng:MNEG_0680"/>
<evidence type="ECO:0000256" key="3">
    <source>
        <dbReference type="SAM" id="Phobius"/>
    </source>
</evidence>
<dbReference type="Gene3D" id="3.80.10.10">
    <property type="entry name" value="Ribonuclease Inhibitor"/>
    <property type="match status" value="2"/>
</dbReference>
<dbReference type="RefSeq" id="XP_013906286.1">
    <property type="nucleotide sequence ID" value="XM_014050832.1"/>
</dbReference>
<dbReference type="SUPFAM" id="SSF55073">
    <property type="entry name" value="Nucleotide cyclase"/>
    <property type="match status" value="2"/>
</dbReference>
<proteinExistence type="predicted"/>
<name>A0A0D2N4P8_9CHLO</name>
<evidence type="ECO:0000313" key="4">
    <source>
        <dbReference type="EMBL" id="KIZ07267.1"/>
    </source>
</evidence>
<dbReference type="InterPro" id="IPR001611">
    <property type="entry name" value="Leu-rich_rpt"/>
</dbReference>
<feature type="compositionally biased region" description="Basic residues" evidence="2">
    <location>
        <begin position="1573"/>
        <end position="1587"/>
    </location>
</feature>
<dbReference type="GeneID" id="25726798"/>
<keyword evidence="3" id="KW-0812">Transmembrane</keyword>
<dbReference type="Gene3D" id="3.30.70.1230">
    <property type="entry name" value="Nucleotide cyclase"/>
    <property type="match status" value="2"/>
</dbReference>
<feature type="transmembrane region" description="Helical" evidence="3">
    <location>
        <begin position="506"/>
        <end position="528"/>
    </location>
</feature>
<dbReference type="PANTHER" id="PTHR48010:SF58">
    <property type="entry name" value="RECEPTOR PROTEIN KINASE-LIKE PROTEIN ZAR1"/>
    <property type="match status" value="1"/>
</dbReference>
<keyword evidence="3" id="KW-1133">Transmembrane helix</keyword>
<feature type="compositionally biased region" description="Low complexity" evidence="2">
    <location>
        <begin position="1537"/>
        <end position="1572"/>
    </location>
</feature>
<evidence type="ECO:0000256" key="2">
    <source>
        <dbReference type="SAM" id="MobiDB-lite"/>
    </source>
</evidence>
<feature type="region of interest" description="Disordered" evidence="2">
    <location>
        <begin position="1374"/>
        <end position="1395"/>
    </location>
</feature>
<keyword evidence="3" id="KW-0472">Membrane</keyword>
<feature type="region of interest" description="Disordered" evidence="2">
    <location>
        <begin position="1537"/>
        <end position="1587"/>
    </location>
</feature>